<dbReference type="GO" id="GO:0000976">
    <property type="term" value="F:transcription cis-regulatory region binding"/>
    <property type="evidence" value="ECO:0007669"/>
    <property type="project" value="TreeGrafter"/>
</dbReference>
<evidence type="ECO:0000256" key="3">
    <source>
        <dbReference type="ARBA" id="ARBA00023163"/>
    </source>
</evidence>
<keyword evidence="2 6" id="KW-0238">DNA-binding</keyword>
<dbReference type="OrthoDB" id="162505at2"/>
<evidence type="ECO:0000256" key="1">
    <source>
        <dbReference type="ARBA" id="ARBA00023015"/>
    </source>
</evidence>
<reference evidence="5 8" key="2">
    <citation type="submission" date="2020-04" db="EMBL/GenBank/DDBJ databases">
        <authorList>
            <person name="Hitch T.C.A."/>
            <person name="Wylensek D."/>
            <person name="Clavel T."/>
        </authorList>
    </citation>
    <scope>NUCLEOTIDE SEQUENCE [LARGE SCALE GENOMIC DNA]</scope>
    <source>
        <strain evidence="5 8">COR2-253-APC-1A</strain>
    </source>
</reference>
<dbReference type="GO" id="GO:0003700">
    <property type="term" value="F:DNA-binding transcription factor activity"/>
    <property type="evidence" value="ECO:0007669"/>
    <property type="project" value="InterPro"/>
</dbReference>
<dbReference type="InterPro" id="IPR036390">
    <property type="entry name" value="WH_DNA-bd_sf"/>
</dbReference>
<dbReference type="Proteomes" id="UP000576225">
    <property type="component" value="Unassembled WGS sequence"/>
</dbReference>
<sequence>MELNKENKAELLYGRLRDRIETMTEGESFPSVRQLMQEYQVSRFTVDPVLRKLREQGHLESVIGSGTFVRHPEIGKQPKLLILESDWPSPSIRDMSALLAARAQKMNFAHEIVPVDHREDFCRMLPALSADVVVANSLARDLLTADQVRSLVNAPVPCILCLNAARVDRVRFVNGNNQAAGMIVANYFFRHGHRQMAFLRTEPHGVASDDLIQGFRLAAGTFGCDVDVLDCGTKSGEDSSERTRGYLARNLNRLRKYSAIFVGSSMTAVAAMSFLAEHGIAVPEEISMLALGDVKIAGAERLSVAASARADIAREVLDMASDIVNRRFDRNFQVEISPRIIERGSVKLMQPGCLPVAQG</sequence>
<dbReference type="InterPro" id="IPR036388">
    <property type="entry name" value="WH-like_DNA-bd_sf"/>
</dbReference>
<dbReference type="EMBL" id="JABAEW010000003">
    <property type="protein sequence ID" value="NMD85471.1"/>
    <property type="molecule type" value="Genomic_DNA"/>
</dbReference>
<keyword evidence="7" id="KW-1185">Reference proteome</keyword>
<proteinExistence type="predicted"/>
<dbReference type="GeneID" id="78294021"/>
<dbReference type="Gene3D" id="3.40.50.2300">
    <property type="match status" value="1"/>
</dbReference>
<dbReference type="SMART" id="SM00345">
    <property type="entry name" value="HTH_GNTR"/>
    <property type="match status" value="1"/>
</dbReference>
<dbReference type="Pfam" id="PF13377">
    <property type="entry name" value="Peripla_BP_3"/>
    <property type="match status" value="1"/>
</dbReference>
<gene>
    <name evidence="6" type="ORF">C8D82_10330</name>
    <name evidence="5" type="ORF">HF882_02615</name>
</gene>
<dbReference type="EMBL" id="QEKH01000003">
    <property type="protein sequence ID" value="PVY45116.1"/>
    <property type="molecule type" value="Genomic_DNA"/>
</dbReference>
<name>A0A2U1B8Y1_9BACT</name>
<comment type="caution">
    <text evidence="6">The sequence shown here is derived from an EMBL/GenBank/DDBJ whole genome shotgun (WGS) entry which is preliminary data.</text>
</comment>
<dbReference type="CDD" id="cd07377">
    <property type="entry name" value="WHTH_GntR"/>
    <property type="match status" value="1"/>
</dbReference>
<dbReference type="InterPro" id="IPR028082">
    <property type="entry name" value="Peripla_BP_I"/>
</dbReference>
<evidence type="ECO:0000313" key="5">
    <source>
        <dbReference type="EMBL" id="NMD85471.1"/>
    </source>
</evidence>
<evidence type="ECO:0000259" key="4">
    <source>
        <dbReference type="PROSITE" id="PS50949"/>
    </source>
</evidence>
<evidence type="ECO:0000256" key="2">
    <source>
        <dbReference type="ARBA" id="ARBA00023125"/>
    </source>
</evidence>
<dbReference type="RefSeq" id="WP_116882690.1">
    <property type="nucleotide sequence ID" value="NZ_CABMMC010000019.1"/>
</dbReference>
<reference evidence="6 7" key="1">
    <citation type="submission" date="2018-04" db="EMBL/GenBank/DDBJ databases">
        <title>Genomic Encyclopedia of Type Strains, Phase IV (KMG-IV): sequencing the most valuable type-strain genomes for metagenomic binning, comparative biology and taxonomic classification.</title>
        <authorList>
            <person name="Goeker M."/>
        </authorList>
    </citation>
    <scope>NUCLEOTIDE SEQUENCE [LARGE SCALE GENOMIC DNA]</scope>
    <source>
        <strain evidence="6 7">DSM 14823</strain>
    </source>
</reference>
<dbReference type="PROSITE" id="PS50949">
    <property type="entry name" value="HTH_GNTR"/>
    <property type="match status" value="1"/>
</dbReference>
<dbReference type="InterPro" id="IPR000524">
    <property type="entry name" value="Tscrpt_reg_HTH_GntR"/>
</dbReference>
<dbReference type="SUPFAM" id="SSF53822">
    <property type="entry name" value="Periplasmic binding protein-like I"/>
    <property type="match status" value="1"/>
</dbReference>
<evidence type="ECO:0000313" key="7">
    <source>
        <dbReference type="Proteomes" id="UP000245959"/>
    </source>
</evidence>
<dbReference type="InterPro" id="IPR046335">
    <property type="entry name" value="LacI/GalR-like_sensor"/>
</dbReference>
<dbReference type="PANTHER" id="PTHR30146">
    <property type="entry name" value="LACI-RELATED TRANSCRIPTIONAL REPRESSOR"/>
    <property type="match status" value="1"/>
</dbReference>
<dbReference type="Proteomes" id="UP000245959">
    <property type="component" value="Unassembled WGS sequence"/>
</dbReference>
<dbReference type="PANTHER" id="PTHR30146:SF109">
    <property type="entry name" value="HTH-TYPE TRANSCRIPTIONAL REGULATOR GALS"/>
    <property type="match status" value="1"/>
</dbReference>
<protein>
    <submittedName>
        <fullName evidence="6">DNA-binding LacI/PurR family transcriptional regulator</fullName>
    </submittedName>
    <submittedName>
        <fullName evidence="5">Substrate-binding domain-containing protein</fullName>
    </submittedName>
</protein>
<accession>A0A2U1B8Y1</accession>
<dbReference type="SUPFAM" id="SSF46785">
    <property type="entry name" value="Winged helix' DNA-binding domain"/>
    <property type="match status" value="1"/>
</dbReference>
<dbReference type="Pfam" id="PF00392">
    <property type="entry name" value="GntR"/>
    <property type="match status" value="1"/>
</dbReference>
<keyword evidence="1" id="KW-0805">Transcription regulation</keyword>
<organism evidence="6 7">
    <name type="scientific">Victivallis vadensis</name>
    <dbReference type="NCBI Taxonomy" id="172901"/>
    <lineage>
        <taxon>Bacteria</taxon>
        <taxon>Pseudomonadati</taxon>
        <taxon>Lentisphaerota</taxon>
        <taxon>Lentisphaeria</taxon>
        <taxon>Victivallales</taxon>
        <taxon>Victivallaceae</taxon>
        <taxon>Victivallis</taxon>
    </lineage>
</organism>
<evidence type="ECO:0000313" key="6">
    <source>
        <dbReference type="EMBL" id="PVY45116.1"/>
    </source>
</evidence>
<evidence type="ECO:0000313" key="8">
    <source>
        <dbReference type="Proteomes" id="UP000576225"/>
    </source>
</evidence>
<feature type="domain" description="HTH gntR-type" evidence="4">
    <location>
        <begin position="6"/>
        <end position="72"/>
    </location>
</feature>
<dbReference type="Gene3D" id="1.10.10.10">
    <property type="entry name" value="Winged helix-like DNA-binding domain superfamily/Winged helix DNA-binding domain"/>
    <property type="match status" value="1"/>
</dbReference>
<dbReference type="AlphaFoldDB" id="A0A2U1B8Y1"/>
<keyword evidence="3" id="KW-0804">Transcription</keyword>